<accession>A0A9P8ZWZ1</accession>
<comment type="caution">
    <text evidence="1">The sequence shown here is derived from an EMBL/GenBank/DDBJ whole genome shotgun (WGS) entry which is preliminary data.</text>
</comment>
<dbReference type="EMBL" id="JAGPXC010000005">
    <property type="protein sequence ID" value="KAH6653432.1"/>
    <property type="molecule type" value="Genomic_DNA"/>
</dbReference>
<evidence type="ECO:0000313" key="2">
    <source>
        <dbReference type="Proteomes" id="UP000758603"/>
    </source>
</evidence>
<sequence>MAGPRKAIELMLCTCEKPYMRVADYGLELDEAIPVADRMHALLEHDYQWRWPDNSHHLANWVDDPSKRAKKSEEDTTTYAERDSRRNFVREFITNEQAQWLRCAVITSRALEYLQACRRQKLILQGLSPSGQDYSFEPRLFYQYIWICLNQGTGTRLWESAPLMFLIPETESDSGDLVVLTAQKLLEVTIRNWEQGMDLGSIFPTLSLDDVLPLPHDAEPQINDQGLNKAISN</sequence>
<keyword evidence="2" id="KW-1185">Reference proteome</keyword>
<dbReference type="GeneID" id="70132010"/>
<name>A0A9P8ZWZ1_9PEZI</name>
<dbReference type="OrthoDB" id="4757819at2759"/>
<dbReference type="Proteomes" id="UP000758603">
    <property type="component" value="Unassembled WGS sequence"/>
</dbReference>
<dbReference type="AlphaFoldDB" id="A0A9P8ZWZ1"/>
<proteinExistence type="predicted"/>
<dbReference type="RefSeq" id="XP_045957709.1">
    <property type="nucleotide sequence ID" value="XM_046103118.1"/>
</dbReference>
<organism evidence="1 2">
    <name type="scientific">Truncatella angustata</name>
    <dbReference type="NCBI Taxonomy" id="152316"/>
    <lineage>
        <taxon>Eukaryota</taxon>
        <taxon>Fungi</taxon>
        <taxon>Dikarya</taxon>
        <taxon>Ascomycota</taxon>
        <taxon>Pezizomycotina</taxon>
        <taxon>Sordariomycetes</taxon>
        <taxon>Xylariomycetidae</taxon>
        <taxon>Amphisphaeriales</taxon>
        <taxon>Sporocadaceae</taxon>
        <taxon>Truncatella</taxon>
    </lineage>
</organism>
<reference evidence="1" key="1">
    <citation type="journal article" date="2021" name="Nat. Commun.">
        <title>Genetic determinants of endophytism in the Arabidopsis root mycobiome.</title>
        <authorList>
            <person name="Mesny F."/>
            <person name="Miyauchi S."/>
            <person name="Thiergart T."/>
            <person name="Pickel B."/>
            <person name="Atanasova L."/>
            <person name="Karlsson M."/>
            <person name="Huettel B."/>
            <person name="Barry K.W."/>
            <person name="Haridas S."/>
            <person name="Chen C."/>
            <person name="Bauer D."/>
            <person name="Andreopoulos W."/>
            <person name="Pangilinan J."/>
            <person name="LaButti K."/>
            <person name="Riley R."/>
            <person name="Lipzen A."/>
            <person name="Clum A."/>
            <person name="Drula E."/>
            <person name="Henrissat B."/>
            <person name="Kohler A."/>
            <person name="Grigoriev I.V."/>
            <person name="Martin F.M."/>
            <person name="Hacquard S."/>
        </authorList>
    </citation>
    <scope>NUCLEOTIDE SEQUENCE</scope>
    <source>
        <strain evidence="1">MPI-SDFR-AT-0073</strain>
    </source>
</reference>
<evidence type="ECO:0000313" key="1">
    <source>
        <dbReference type="EMBL" id="KAH6653432.1"/>
    </source>
</evidence>
<protein>
    <submittedName>
        <fullName evidence="1">Uncharacterized protein</fullName>
    </submittedName>
</protein>
<gene>
    <name evidence="1" type="ORF">BKA67DRAFT_569606</name>
</gene>